<evidence type="ECO:0000313" key="1">
    <source>
        <dbReference type="EMBL" id="EJF55293.1"/>
    </source>
</evidence>
<evidence type="ECO:0000313" key="2">
    <source>
        <dbReference type="Proteomes" id="UP000053319"/>
    </source>
</evidence>
<name>R7SHH0_DICSQ</name>
<gene>
    <name evidence="1" type="ORF">DICSQDRAFT_37888</name>
</gene>
<accession>R7SHH0</accession>
<reference evidence="1 2" key="1">
    <citation type="journal article" date="2012" name="Science">
        <title>The Paleozoic origin of enzymatic lignin decomposition reconstructed from 31 fungal genomes.</title>
        <authorList>
            <person name="Floudas D."/>
            <person name="Binder M."/>
            <person name="Riley R."/>
            <person name="Barry K."/>
            <person name="Blanchette R.A."/>
            <person name="Henrissat B."/>
            <person name="Martinez A.T."/>
            <person name="Otillar R."/>
            <person name="Spatafora J.W."/>
            <person name="Yadav J.S."/>
            <person name="Aerts A."/>
            <person name="Benoit I."/>
            <person name="Boyd A."/>
            <person name="Carlson A."/>
            <person name="Copeland A."/>
            <person name="Coutinho P.M."/>
            <person name="de Vries R.P."/>
            <person name="Ferreira P."/>
            <person name="Findley K."/>
            <person name="Foster B."/>
            <person name="Gaskell J."/>
            <person name="Glotzer D."/>
            <person name="Gorecki P."/>
            <person name="Heitman J."/>
            <person name="Hesse C."/>
            <person name="Hori C."/>
            <person name="Igarashi K."/>
            <person name="Jurgens J.A."/>
            <person name="Kallen N."/>
            <person name="Kersten P."/>
            <person name="Kohler A."/>
            <person name="Kuees U."/>
            <person name="Kumar T.K.A."/>
            <person name="Kuo A."/>
            <person name="LaButti K."/>
            <person name="Larrondo L.F."/>
            <person name="Lindquist E."/>
            <person name="Ling A."/>
            <person name="Lombard V."/>
            <person name="Lucas S."/>
            <person name="Lundell T."/>
            <person name="Martin R."/>
            <person name="McLaughlin D.J."/>
            <person name="Morgenstern I."/>
            <person name="Morin E."/>
            <person name="Murat C."/>
            <person name="Nagy L.G."/>
            <person name="Nolan M."/>
            <person name="Ohm R.A."/>
            <person name="Patyshakuliyeva A."/>
            <person name="Rokas A."/>
            <person name="Ruiz-Duenas F.J."/>
            <person name="Sabat G."/>
            <person name="Salamov A."/>
            <person name="Samejima M."/>
            <person name="Schmutz J."/>
            <person name="Slot J.C."/>
            <person name="St John F."/>
            <person name="Stenlid J."/>
            <person name="Sun H."/>
            <person name="Sun S."/>
            <person name="Syed K."/>
            <person name="Tsang A."/>
            <person name="Wiebenga A."/>
            <person name="Young D."/>
            <person name="Pisabarro A."/>
            <person name="Eastwood D.C."/>
            <person name="Martin F."/>
            <person name="Cullen D."/>
            <person name="Grigoriev I.V."/>
            <person name="Hibbett D.S."/>
        </authorList>
    </citation>
    <scope>NUCLEOTIDE SEQUENCE [LARGE SCALE GENOMIC DNA]</scope>
    <source>
        <strain evidence="1 2">LYAD-421 SS1</strain>
    </source>
</reference>
<dbReference type="Proteomes" id="UP000053319">
    <property type="component" value="Unassembled WGS sequence"/>
</dbReference>
<feature type="non-terminal residue" evidence="1">
    <location>
        <position position="173"/>
    </location>
</feature>
<dbReference type="OMA" id="INSGCTA"/>
<dbReference type="KEGG" id="dsq:DICSQDRAFT_37888"/>
<sequence>MGDALALEVKHILEEYHPWPEDPLNAFYPPRHMVVQYYDDVTVRDMYLERTLSIPVKFLLNPRFDLLGYFARHVRRLFAAPAFELDDLAGEFRVLFTRKPRPRISPPIPLFAVRPRTHGTESEGNLEALQRNAAAPRDFSRLIPEPVVVVVQVNEQPARALIDSGSLSDFMSA</sequence>
<dbReference type="AlphaFoldDB" id="R7SHH0"/>
<dbReference type="GeneID" id="18841833"/>
<dbReference type="EMBL" id="JH719849">
    <property type="protein sequence ID" value="EJF55293.1"/>
    <property type="molecule type" value="Genomic_DNA"/>
</dbReference>
<dbReference type="OrthoDB" id="1750432at2759"/>
<proteinExistence type="predicted"/>
<dbReference type="RefSeq" id="XP_007371968.1">
    <property type="nucleotide sequence ID" value="XM_007371906.1"/>
</dbReference>
<organism evidence="1 2">
    <name type="scientific">Dichomitus squalens (strain LYAD-421)</name>
    <name type="common">Western red white-rot fungus</name>
    <dbReference type="NCBI Taxonomy" id="732165"/>
    <lineage>
        <taxon>Eukaryota</taxon>
        <taxon>Fungi</taxon>
        <taxon>Dikarya</taxon>
        <taxon>Basidiomycota</taxon>
        <taxon>Agaricomycotina</taxon>
        <taxon>Agaricomycetes</taxon>
        <taxon>Polyporales</taxon>
        <taxon>Polyporaceae</taxon>
        <taxon>Dichomitus</taxon>
    </lineage>
</organism>
<dbReference type="HOGENOM" id="CLU_1551276_0_0_1"/>
<protein>
    <submittedName>
        <fullName evidence="1">Uncharacterized protein</fullName>
    </submittedName>
</protein>